<feature type="transmembrane region" description="Helical" evidence="7">
    <location>
        <begin position="97"/>
        <end position="122"/>
    </location>
</feature>
<dbReference type="InterPro" id="IPR020846">
    <property type="entry name" value="MFS_dom"/>
</dbReference>
<feature type="transmembrane region" description="Helical" evidence="7">
    <location>
        <begin position="260"/>
        <end position="280"/>
    </location>
</feature>
<dbReference type="Proteomes" id="UP000256913">
    <property type="component" value="Unassembled WGS sequence"/>
</dbReference>
<dbReference type="GO" id="GO:0022857">
    <property type="term" value="F:transmembrane transporter activity"/>
    <property type="evidence" value="ECO:0007669"/>
    <property type="project" value="InterPro"/>
</dbReference>
<dbReference type="PRINTS" id="PR01036">
    <property type="entry name" value="TCRTETB"/>
</dbReference>
<sequence length="469" mass="47503">MRKWSPLIAVCLGTFLLLVDVTIVVVALPAIAGQFDAGLADLQWVLDGYALALAALVLGAGSLADRYGRRRAYLGGLVLFATASLLCAVAPNEQALVAARVLQGVAGAAMFATTVAILNVTYRGRDRGVAFGVWGAVNGAAAAAGPIVGGLLTEHLGWRWIFLVNLPVCLVAVWFTRRGVIESRGAQGRFDLAGTLAFTVAAGAVTLGLIQGGSAGWTDPSTLVAFAVSLVAAVVFVAVERRSDHPMLDLGLFRRPAFSALIAAALLTQAAAFAYLPYTMVWLQQVLGNGPVRAGLVGALPMAAAALLVGAFAGHRLQRIAPRVTVGGGLLLIAAGNLLQSFLDSGSTGSALVPGLIVVGLGVGTVLPALSSAVLAAVPRERSGMAGGALNTFRQLGFALGVAVFGAVFEHQAGAGDPVGGLTATVTVAAATALAAGVLVLILVRGRTGPDQVGRTGDEQANAPQRVGG</sequence>
<gene>
    <name evidence="9" type="ORF">DFJ67_8490</name>
</gene>
<evidence type="ECO:0000313" key="10">
    <source>
        <dbReference type="Proteomes" id="UP000256913"/>
    </source>
</evidence>
<feature type="domain" description="Major facilitator superfamily (MFS) profile" evidence="8">
    <location>
        <begin position="6"/>
        <end position="448"/>
    </location>
</feature>
<dbReference type="RefSeq" id="WP_116075342.1">
    <property type="nucleotide sequence ID" value="NZ_BONB01000005.1"/>
</dbReference>
<evidence type="ECO:0000256" key="5">
    <source>
        <dbReference type="ARBA" id="ARBA00022989"/>
    </source>
</evidence>
<organism evidence="9 10">
    <name type="scientific">Asanoa ferruginea</name>
    <dbReference type="NCBI Taxonomy" id="53367"/>
    <lineage>
        <taxon>Bacteria</taxon>
        <taxon>Bacillati</taxon>
        <taxon>Actinomycetota</taxon>
        <taxon>Actinomycetes</taxon>
        <taxon>Micromonosporales</taxon>
        <taxon>Micromonosporaceae</taxon>
        <taxon>Asanoa</taxon>
    </lineage>
</organism>
<feature type="transmembrane region" description="Helical" evidence="7">
    <location>
        <begin position="421"/>
        <end position="444"/>
    </location>
</feature>
<keyword evidence="10" id="KW-1185">Reference proteome</keyword>
<dbReference type="AlphaFoldDB" id="A0A3E0A0F4"/>
<feature type="transmembrane region" description="Helical" evidence="7">
    <location>
        <begin position="7"/>
        <end position="32"/>
    </location>
</feature>
<proteinExistence type="predicted"/>
<accession>A0A3E0A0F4</accession>
<dbReference type="OrthoDB" id="9781469at2"/>
<evidence type="ECO:0000256" key="3">
    <source>
        <dbReference type="ARBA" id="ARBA00022475"/>
    </source>
</evidence>
<feature type="transmembrane region" description="Helical" evidence="7">
    <location>
        <begin position="390"/>
        <end position="409"/>
    </location>
</feature>
<feature type="transmembrane region" description="Helical" evidence="7">
    <location>
        <begin position="71"/>
        <end position="91"/>
    </location>
</feature>
<feature type="transmembrane region" description="Helical" evidence="7">
    <location>
        <begin position="324"/>
        <end position="343"/>
    </location>
</feature>
<evidence type="ECO:0000313" key="9">
    <source>
        <dbReference type="EMBL" id="REG02395.1"/>
    </source>
</evidence>
<keyword evidence="2" id="KW-0813">Transport</keyword>
<dbReference type="SUPFAM" id="SSF103473">
    <property type="entry name" value="MFS general substrate transporter"/>
    <property type="match status" value="1"/>
</dbReference>
<feature type="transmembrane region" description="Helical" evidence="7">
    <location>
        <begin position="222"/>
        <end position="239"/>
    </location>
</feature>
<keyword evidence="6 7" id="KW-0472">Membrane</keyword>
<evidence type="ECO:0000256" key="1">
    <source>
        <dbReference type="ARBA" id="ARBA00004651"/>
    </source>
</evidence>
<evidence type="ECO:0000256" key="6">
    <source>
        <dbReference type="ARBA" id="ARBA00023136"/>
    </source>
</evidence>
<dbReference type="InterPro" id="IPR011701">
    <property type="entry name" value="MFS"/>
</dbReference>
<feature type="transmembrane region" description="Helical" evidence="7">
    <location>
        <begin position="355"/>
        <end position="378"/>
    </location>
</feature>
<dbReference type="NCBIfam" id="TIGR00711">
    <property type="entry name" value="efflux_EmrB"/>
    <property type="match status" value="1"/>
</dbReference>
<evidence type="ECO:0000256" key="2">
    <source>
        <dbReference type="ARBA" id="ARBA00022448"/>
    </source>
</evidence>
<comment type="caution">
    <text evidence="9">The sequence shown here is derived from an EMBL/GenBank/DDBJ whole genome shotgun (WGS) entry which is preliminary data.</text>
</comment>
<keyword evidence="3" id="KW-1003">Cell membrane</keyword>
<feature type="transmembrane region" description="Helical" evidence="7">
    <location>
        <begin position="188"/>
        <end position="210"/>
    </location>
</feature>
<dbReference type="PANTHER" id="PTHR42718:SF49">
    <property type="entry name" value="EXPORT PROTEIN"/>
    <property type="match status" value="1"/>
</dbReference>
<evidence type="ECO:0000256" key="7">
    <source>
        <dbReference type="SAM" id="Phobius"/>
    </source>
</evidence>
<reference evidence="9 10" key="1">
    <citation type="submission" date="2018-08" db="EMBL/GenBank/DDBJ databases">
        <title>Sequencing the genomes of 1000 actinobacteria strains.</title>
        <authorList>
            <person name="Klenk H.-P."/>
        </authorList>
    </citation>
    <scope>NUCLEOTIDE SEQUENCE [LARGE SCALE GENOMIC DNA]</scope>
    <source>
        <strain evidence="9 10">DSM 44099</strain>
    </source>
</reference>
<dbReference type="EMBL" id="QUMQ01000001">
    <property type="protein sequence ID" value="REG02395.1"/>
    <property type="molecule type" value="Genomic_DNA"/>
</dbReference>
<dbReference type="GO" id="GO:0005886">
    <property type="term" value="C:plasma membrane"/>
    <property type="evidence" value="ECO:0007669"/>
    <property type="project" value="UniProtKB-SubCell"/>
</dbReference>
<feature type="transmembrane region" description="Helical" evidence="7">
    <location>
        <begin position="129"/>
        <end position="152"/>
    </location>
</feature>
<dbReference type="PANTHER" id="PTHR42718">
    <property type="entry name" value="MAJOR FACILITATOR SUPERFAMILY MULTIDRUG TRANSPORTER MFSC"/>
    <property type="match status" value="1"/>
</dbReference>
<keyword evidence="5 7" id="KW-1133">Transmembrane helix</keyword>
<name>A0A3E0A0F4_9ACTN</name>
<comment type="subcellular location">
    <subcellularLocation>
        <location evidence="1">Cell membrane</location>
        <topology evidence="1">Multi-pass membrane protein</topology>
    </subcellularLocation>
</comment>
<dbReference type="Gene3D" id="1.20.1250.20">
    <property type="entry name" value="MFS general substrate transporter like domains"/>
    <property type="match status" value="1"/>
</dbReference>
<dbReference type="InterPro" id="IPR036259">
    <property type="entry name" value="MFS_trans_sf"/>
</dbReference>
<feature type="transmembrane region" description="Helical" evidence="7">
    <location>
        <begin position="158"/>
        <end position="176"/>
    </location>
</feature>
<evidence type="ECO:0000259" key="8">
    <source>
        <dbReference type="PROSITE" id="PS50850"/>
    </source>
</evidence>
<dbReference type="InterPro" id="IPR004638">
    <property type="entry name" value="EmrB-like"/>
</dbReference>
<protein>
    <submittedName>
        <fullName evidence="9">EmrB/QacA subfamily drug resistance transporter</fullName>
    </submittedName>
</protein>
<feature type="transmembrane region" description="Helical" evidence="7">
    <location>
        <begin position="44"/>
        <end position="64"/>
    </location>
</feature>
<dbReference type="Gene3D" id="1.20.1720.10">
    <property type="entry name" value="Multidrug resistance protein D"/>
    <property type="match status" value="1"/>
</dbReference>
<feature type="transmembrane region" description="Helical" evidence="7">
    <location>
        <begin position="292"/>
        <end position="312"/>
    </location>
</feature>
<dbReference type="PROSITE" id="PS50850">
    <property type="entry name" value="MFS"/>
    <property type="match status" value="1"/>
</dbReference>
<dbReference type="CDD" id="cd17321">
    <property type="entry name" value="MFS_MMR_MDR_like"/>
    <property type="match status" value="1"/>
</dbReference>
<dbReference type="Pfam" id="PF07690">
    <property type="entry name" value="MFS_1"/>
    <property type="match status" value="1"/>
</dbReference>
<keyword evidence="4 7" id="KW-0812">Transmembrane</keyword>
<evidence type="ECO:0000256" key="4">
    <source>
        <dbReference type="ARBA" id="ARBA00022692"/>
    </source>
</evidence>